<comment type="caution">
    <text evidence="2">The sequence shown here is derived from an EMBL/GenBank/DDBJ whole genome shotgun (WGS) entry which is preliminary data.</text>
</comment>
<feature type="compositionally biased region" description="Polar residues" evidence="1">
    <location>
        <begin position="284"/>
        <end position="298"/>
    </location>
</feature>
<feature type="region of interest" description="Disordered" evidence="1">
    <location>
        <begin position="265"/>
        <end position="544"/>
    </location>
</feature>
<feature type="compositionally biased region" description="Pro residues" evidence="1">
    <location>
        <begin position="94"/>
        <end position="120"/>
    </location>
</feature>
<evidence type="ECO:0000256" key="1">
    <source>
        <dbReference type="SAM" id="MobiDB-lite"/>
    </source>
</evidence>
<sequence>SRYAVRGPSIYLSIYLSILTAGCNRYPGFLATIGVAHNNNFLGQAGSDRGGYNWCRFQSNCVAFDTLGRTMTEYFPLQPSPGFCVYIRAVTTPPSPPAPPPRPPRSPPPRPPRPPPPLPPGLASVTASYGADFNTVALSLTTNGTLNNNAIWDFVDVFKERVSLTWGIPIAQVFVTALYVNGVLVDLSTLDPYTYRRSAIEVEQGKIGMTNFVGVRTVDISGHSMSDLRALGLTQLVQLGDWQPLEYDQLTDLKAHEEEILQALRETEPSESRKQRHRRLVDTSGDSASMNFTVTQTIEVPLPPSPPPRPPNPPGISESPSPPPPPPRPPRPPPVPPQTLGALAAATNSTVIQRPNAPPSPPLPSVPTIPPPPAPLPPPAPPDPPPLPPPNMPPPSPPPRNWSPPPPPPPPPSTTRPPPISPPPSPSPLPSPPPPSPPLSPPVPPPPSPSPSLPPPPTPQPPSPSPPSPTIPSSPVLSPSPPSPSPPPPSPLPSKPPSPRPSPPSPPPSPPPPPSPSPPSPRPPPPPPPLPPVIWATSASSGQPKGIADGATKVIGAPQKAVLKLQTCEVRPSAALGWSPASRKASSRFLAVSFDRSLPVTGAQARSVGVYLIYTGSLRPLITAVKLLVVPVAEADNTFTVPIFDITRGDISPVLVCPGPTHFNISASIVTKRSSLSTSAFTSAAIVGARVEFNEDPVDAVTDLPMVAAVGLYTP</sequence>
<dbReference type="EMBL" id="BNCO01000019">
    <property type="protein sequence ID" value="GIL54743.1"/>
    <property type="molecule type" value="Genomic_DNA"/>
</dbReference>
<dbReference type="Proteomes" id="UP000747399">
    <property type="component" value="Unassembled WGS sequence"/>
</dbReference>
<name>A0A8J4F0E8_9CHLO</name>
<evidence type="ECO:0000313" key="3">
    <source>
        <dbReference type="Proteomes" id="UP000747399"/>
    </source>
</evidence>
<reference evidence="2" key="1">
    <citation type="journal article" date="2021" name="Proc. Natl. Acad. Sci. U.S.A.">
        <title>Three genomes in the algal genus Volvox reveal the fate of a haploid sex-determining region after a transition to homothallism.</title>
        <authorList>
            <person name="Yamamoto K."/>
            <person name="Hamaji T."/>
            <person name="Kawai-Toyooka H."/>
            <person name="Matsuzaki R."/>
            <person name="Takahashi F."/>
            <person name="Nishimura Y."/>
            <person name="Kawachi M."/>
            <person name="Noguchi H."/>
            <person name="Minakuchi Y."/>
            <person name="Umen J.G."/>
            <person name="Toyoda A."/>
            <person name="Nozaki H."/>
        </authorList>
    </citation>
    <scope>NUCLEOTIDE SEQUENCE</scope>
    <source>
        <strain evidence="2">NIES-3780</strain>
    </source>
</reference>
<accession>A0A8J4F0E8</accession>
<evidence type="ECO:0008006" key="4">
    <source>
        <dbReference type="Google" id="ProtNLM"/>
    </source>
</evidence>
<protein>
    <recommendedName>
        <fullName evidence="4">Pherophorin domain-containing protein</fullName>
    </recommendedName>
</protein>
<dbReference type="AlphaFoldDB" id="A0A8J4F0E8"/>
<dbReference type="PRINTS" id="PR01218">
    <property type="entry name" value="PSTLEXTENSIN"/>
</dbReference>
<feature type="region of interest" description="Disordered" evidence="1">
    <location>
        <begin position="94"/>
        <end position="121"/>
    </location>
</feature>
<organism evidence="2 3">
    <name type="scientific">Volvox africanus</name>
    <dbReference type="NCBI Taxonomy" id="51714"/>
    <lineage>
        <taxon>Eukaryota</taxon>
        <taxon>Viridiplantae</taxon>
        <taxon>Chlorophyta</taxon>
        <taxon>core chlorophytes</taxon>
        <taxon>Chlorophyceae</taxon>
        <taxon>CS clade</taxon>
        <taxon>Chlamydomonadales</taxon>
        <taxon>Volvocaceae</taxon>
        <taxon>Volvox</taxon>
    </lineage>
</organism>
<proteinExistence type="predicted"/>
<feature type="compositionally biased region" description="Pro residues" evidence="1">
    <location>
        <begin position="301"/>
        <end position="337"/>
    </location>
</feature>
<gene>
    <name evidence="2" type="ORF">Vafri_10460</name>
</gene>
<evidence type="ECO:0000313" key="2">
    <source>
        <dbReference type="EMBL" id="GIL54743.1"/>
    </source>
</evidence>
<dbReference type="InterPro" id="IPR003882">
    <property type="entry name" value="Pistil_extensin"/>
</dbReference>
<feature type="non-terminal residue" evidence="2">
    <location>
        <position position="1"/>
    </location>
</feature>
<feature type="compositionally biased region" description="Pro residues" evidence="1">
    <location>
        <begin position="356"/>
        <end position="532"/>
    </location>
</feature>
<keyword evidence="3" id="KW-1185">Reference proteome</keyword>